<protein>
    <recommendedName>
        <fullName evidence="2">inorganic diphosphatase</fullName>
        <ecNumber evidence="2">3.6.1.1</ecNumber>
    </recommendedName>
    <alternativeName>
        <fullName evidence="6">Pyrophosphate phospho-hydrolase</fullName>
    </alternativeName>
</protein>
<dbReference type="EC" id="3.6.1.1" evidence="2"/>
<dbReference type="Gene3D" id="3.10.310.20">
    <property type="entry name" value="DHHA2 domain"/>
    <property type="match status" value="1"/>
</dbReference>
<reference evidence="10 11" key="1">
    <citation type="submission" date="2014-03" db="EMBL/GenBank/DDBJ databases">
        <title>Genome sequence of Clostridium litorale W6, DSM 5388.</title>
        <authorList>
            <person name="Poehlein A."/>
            <person name="Jagirdar A."/>
            <person name="Khonsari B."/>
            <person name="Chibani C.M."/>
            <person name="Gutierrez Gutierrez D.A."/>
            <person name="Davydova E."/>
            <person name="Alghaithi H.S."/>
            <person name="Nair K.P."/>
            <person name="Dhamotharan K."/>
            <person name="Chandran L."/>
            <person name="G W."/>
            <person name="Daniel R."/>
        </authorList>
    </citation>
    <scope>NUCLEOTIDE SEQUENCE [LARGE SCALE GENOMIC DNA]</scope>
    <source>
        <strain evidence="10 11">W6</strain>
    </source>
</reference>
<dbReference type="eggNOG" id="COG1227">
    <property type="taxonomic scope" value="Bacteria"/>
</dbReference>
<dbReference type="Pfam" id="PF00571">
    <property type="entry name" value="CBS"/>
    <property type="match status" value="1"/>
</dbReference>
<accession>A0A069RLB7</accession>
<comment type="catalytic activity">
    <reaction evidence="7">
        <text>diphosphate + H2O = 2 phosphate + H(+)</text>
        <dbReference type="Rhea" id="RHEA:24576"/>
        <dbReference type="ChEBI" id="CHEBI:15377"/>
        <dbReference type="ChEBI" id="CHEBI:15378"/>
        <dbReference type="ChEBI" id="CHEBI:33019"/>
        <dbReference type="ChEBI" id="CHEBI:43474"/>
        <dbReference type="EC" id="3.6.1.1"/>
    </reaction>
</comment>
<dbReference type="Pfam" id="PF02833">
    <property type="entry name" value="DHHA2"/>
    <property type="match status" value="1"/>
</dbReference>
<evidence type="ECO:0000256" key="2">
    <source>
        <dbReference type="ARBA" id="ARBA00012146"/>
    </source>
</evidence>
<evidence type="ECO:0000256" key="8">
    <source>
        <dbReference type="PROSITE-ProRule" id="PRU00703"/>
    </source>
</evidence>
<sequence>MSILVFGHKNPDTDSVASAIGLSRLKNKQGVKSMPCVLDEIGRESQYVLDRFGVERPDIIDNVKIQIKDLEYEKTQAIRSNSSIRHAYRIMESQNIKILPIVGEESKLEGIVTMKDIAMAFIRGNHYHIETNMDNLINDLDAKVLTDRDEGEITGDAVIGAFYHETLKKVNLLGENSIVIVGDRYDIIDIAIQSGVRLIVVTGGNEIPSEYLRAANEKGISMIATPYDTYTTSRLISQCNYISIIMKSKGIVSFNEEEYLDDFKEEIKNKRHSNYPIVSGVGAYLGFVNRRHILTPGRKKVILVDHNEYGQSAKGLEEAQIMEIVDHHKIGDISTSMPISFRNIPVGSTCTIVYGMYEEAGVEIDRQTAGILLSGILSDTLIFKSPTSTHADKRAAKKLNEILDIDIEEFAMDMFKAGTSIEGKSIEDIFYGDFKEFAIEGHKVGISQVFTLDIDQISSKRGKFLEYMEGVHKEEGSSLTMMLVTDIIKNGSYVIFVEDVPILKHVLGDIEQGDFMKGVVSRKKQVIPMISRGIGMLG</sequence>
<evidence type="ECO:0000259" key="9">
    <source>
        <dbReference type="PROSITE" id="PS51371"/>
    </source>
</evidence>
<evidence type="ECO:0000256" key="3">
    <source>
        <dbReference type="ARBA" id="ARBA00022723"/>
    </source>
</evidence>
<dbReference type="Pfam" id="PF07085">
    <property type="entry name" value="DRTGG"/>
    <property type="match status" value="1"/>
</dbReference>
<evidence type="ECO:0000256" key="7">
    <source>
        <dbReference type="ARBA" id="ARBA00047820"/>
    </source>
</evidence>
<dbReference type="STRING" id="1121324.CLIT_11c00240"/>
<keyword evidence="8" id="KW-0129">CBS domain</keyword>
<dbReference type="Gene3D" id="3.40.1390.20">
    <property type="entry name" value="HprK N-terminal domain-like"/>
    <property type="match status" value="1"/>
</dbReference>
<keyword evidence="11" id="KW-1185">Reference proteome</keyword>
<feature type="domain" description="CBS" evidence="9">
    <location>
        <begin position="70"/>
        <end position="131"/>
    </location>
</feature>
<dbReference type="Pfam" id="PF01368">
    <property type="entry name" value="DHH"/>
    <property type="match status" value="1"/>
</dbReference>
<dbReference type="NCBIfam" id="NF011443">
    <property type="entry name" value="PRK14869.1-5"/>
    <property type="match status" value="1"/>
</dbReference>
<dbReference type="SMART" id="SM01131">
    <property type="entry name" value="DHHA2"/>
    <property type="match status" value="1"/>
</dbReference>
<dbReference type="SUPFAM" id="SSF75138">
    <property type="entry name" value="HprK N-terminal domain-like"/>
    <property type="match status" value="1"/>
</dbReference>
<evidence type="ECO:0000256" key="5">
    <source>
        <dbReference type="ARBA" id="ARBA00023211"/>
    </source>
</evidence>
<dbReference type="SUPFAM" id="SSF64182">
    <property type="entry name" value="DHH phosphoesterases"/>
    <property type="match status" value="1"/>
</dbReference>
<dbReference type="GO" id="GO:0004427">
    <property type="term" value="F:inorganic diphosphate phosphatase activity"/>
    <property type="evidence" value="ECO:0007669"/>
    <property type="project" value="UniProtKB-EC"/>
</dbReference>
<evidence type="ECO:0000313" key="11">
    <source>
        <dbReference type="Proteomes" id="UP000027946"/>
    </source>
</evidence>
<dbReference type="InterPro" id="IPR000644">
    <property type="entry name" value="CBS_dom"/>
</dbReference>
<dbReference type="InterPro" id="IPR010766">
    <property type="entry name" value="DRTGG"/>
</dbReference>
<dbReference type="GO" id="GO:0005737">
    <property type="term" value="C:cytoplasm"/>
    <property type="evidence" value="ECO:0007669"/>
    <property type="project" value="InterPro"/>
</dbReference>
<comment type="caution">
    <text evidence="10">The sequence shown here is derived from an EMBL/GenBank/DDBJ whole genome shotgun (WGS) entry which is preliminary data.</text>
</comment>
<dbReference type="OrthoDB" id="9766150at2"/>
<gene>
    <name evidence="10" type="ORF">CLIT_11c00240</name>
</gene>
<dbReference type="GO" id="GO:0046872">
    <property type="term" value="F:metal ion binding"/>
    <property type="evidence" value="ECO:0007669"/>
    <property type="project" value="UniProtKB-KW"/>
</dbReference>
<evidence type="ECO:0000256" key="6">
    <source>
        <dbReference type="ARBA" id="ARBA00032535"/>
    </source>
</evidence>
<dbReference type="InterPro" id="IPR004097">
    <property type="entry name" value="DHHA2"/>
</dbReference>
<dbReference type="Proteomes" id="UP000027946">
    <property type="component" value="Unassembled WGS sequence"/>
</dbReference>
<dbReference type="PROSITE" id="PS51371">
    <property type="entry name" value="CBS"/>
    <property type="match status" value="1"/>
</dbReference>
<keyword evidence="5" id="KW-0464">Manganese</keyword>
<dbReference type="InterPro" id="IPR046342">
    <property type="entry name" value="CBS_dom_sf"/>
</dbReference>
<dbReference type="Gene3D" id="3.90.1640.10">
    <property type="entry name" value="inorganic pyrophosphatase (n-terminal core)"/>
    <property type="match status" value="2"/>
</dbReference>
<keyword evidence="3" id="KW-0479">Metal-binding</keyword>
<dbReference type="PANTHER" id="PTHR12112:SF22">
    <property type="entry name" value="MANGANESE-DEPENDENT INORGANIC PYROPHOSPHATASE-RELATED"/>
    <property type="match status" value="1"/>
</dbReference>
<dbReference type="RefSeq" id="WP_038264806.1">
    <property type="nucleotide sequence ID" value="NZ_FSRH01000002.1"/>
</dbReference>
<dbReference type="NCBIfam" id="NF011442">
    <property type="entry name" value="PRK14869.1-4"/>
    <property type="match status" value="1"/>
</dbReference>
<proteinExistence type="predicted"/>
<evidence type="ECO:0000256" key="1">
    <source>
        <dbReference type="ARBA" id="ARBA00001936"/>
    </source>
</evidence>
<dbReference type="InterPro" id="IPR001667">
    <property type="entry name" value="DDH_dom"/>
</dbReference>
<comment type="cofactor">
    <cofactor evidence="1">
        <name>Mn(2+)</name>
        <dbReference type="ChEBI" id="CHEBI:29035"/>
    </cofactor>
</comment>
<dbReference type="EMBL" id="JJMM01000011">
    <property type="protein sequence ID" value="KDR94997.1"/>
    <property type="molecule type" value="Genomic_DNA"/>
</dbReference>
<dbReference type="PANTHER" id="PTHR12112">
    <property type="entry name" value="BNIP - RELATED"/>
    <property type="match status" value="1"/>
</dbReference>
<dbReference type="InterPro" id="IPR038763">
    <property type="entry name" value="DHH_sf"/>
</dbReference>
<dbReference type="AlphaFoldDB" id="A0A069RLB7"/>
<dbReference type="InterPro" id="IPR028979">
    <property type="entry name" value="Ser_kin/Pase_Hpr-like_N_sf"/>
</dbReference>
<dbReference type="InterPro" id="IPR038222">
    <property type="entry name" value="DHHA2_dom_sf"/>
</dbReference>
<evidence type="ECO:0000256" key="4">
    <source>
        <dbReference type="ARBA" id="ARBA00022801"/>
    </source>
</evidence>
<name>A0A069RLB7_PEPLI</name>
<keyword evidence="4 10" id="KW-0378">Hydrolase</keyword>
<organism evidence="10 11">
    <name type="scientific">Peptoclostridium litorale DSM 5388</name>
    <dbReference type="NCBI Taxonomy" id="1121324"/>
    <lineage>
        <taxon>Bacteria</taxon>
        <taxon>Bacillati</taxon>
        <taxon>Bacillota</taxon>
        <taxon>Clostridia</taxon>
        <taxon>Peptostreptococcales</taxon>
        <taxon>Peptoclostridiaceae</taxon>
        <taxon>Peptoclostridium</taxon>
    </lineage>
</organism>
<evidence type="ECO:0000313" key="10">
    <source>
        <dbReference type="EMBL" id="KDR94997.1"/>
    </source>
</evidence>
<dbReference type="SUPFAM" id="SSF54631">
    <property type="entry name" value="CBS-domain pair"/>
    <property type="match status" value="1"/>
</dbReference>
<dbReference type="FunFam" id="3.90.1640.10:FF:000001">
    <property type="entry name" value="Probable manganese-dependent inorganic pyrophosphatase"/>
    <property type="match status" value="1"/>
</dbReference>